<organism evidence="1 2">
    <name type="scientific">Melia azedarach</name>
    <name type="common">Chinaberry tree</name>
    <dbReference type="NCBI Taxonomy" id="155640"/>
    <lineage>
        <taxon>Eukaryota</taxon>
        <taxon>Viridiplantae</taxon>
        <taxon>Streptophyta</taxon>
        <taxon>Embryophyta</taxon>
        <taxon>Tracheophyta</taxon>
        <taxon>Spermatophyta</taxon>
        <taxon>Magnoliopsida</taxon>
        <taxon>eudicotyledons</taxon>
        <taxon>Gunneridae</taxon>
        <taxon>Pentapetalae</taxon>
        <taxon>rosids</taxon>
        <taxon>malvids</taxon>
        <taxon>Sapindales</taxon>
        <taxon>Meliaceae</taxon>
        <taxon>Melia</taxon>
    </lineage>
</organism>
<dbReference type="EMBL" id="CM051395">
    <property type="protein sequence ID" value="KAJ4724881.1"/>
    <property type="molecule type" value="Genomic_DNA"/>
</dbReference>
<evidence type="ECO:0000313" key="1">
    <source>
        <dbReference type="EMBL" id="KAJ4724881.1"/>
    </source>
</evidence>
<gene>
    <name evidence="1" type="ORF">OWV82_003817</name>
</gene>
<evidence type="ECO:0000313" key="2">
    <source>
        <dbReference type="Proteomes" id="UP001164539"/>
    </source>
</evidence>
<name>A0ACC1YM59_MELAZ</name>
<accession>A0ACC1YM59</accession>
<dbReference type="Proteomes" id="UP001164539">
    <property type="component" value="Chromosome 2"/>
</dbReference>
<keyword evidence="2" id="KW-1185">Reference proteome</keyword>
<sequence length="718" mass="78330">MLKGEDLALKSMATYFHVNSEIQGADGMQTLYLMNPSYVPYSDTSSLPNNALLLNSVSLAHAPPPSNDHHHPLVGIPLPAPSTNTDQTNNSEDINRSSSLQAIVPGIHYDLWSSNIDQNSSQSHPHMVSLAAAASNSNQLGLLRPLASSSSCRQQGLSLSLSPQQAAVGYNRLINIEGDHPEGRGQVTVSTSGDFMRFSESSPSSVSAVSNGISSIQSAILGSKYLRAAQELLDEVVKVGNVIKTDSIEEGKENMKFSRESNLAATGEESNGGESSTKPAAELTTAQRQELHIKKAKLVSMLDEVEQRYKQYHHQMQLVVSAFEQAAGSGSAKSYTALALRTISKQFRCLKDAISLQIKATTKKLGEDDCMGAKAEGSRLRYVDHQLRQQRALQQLGMIQHHAWRPQRGLPERAVTVLRAWLFEHFLHPYPKDSDKHMLAKQTGLTRSQVSNWFINARVRLWKPMVEEMYLEEIKEQERNGSDNMIGSKVTESKEPGSNSTFAKESKQMKALGEKNTKQIASPAELSNSTSTSPMGGTLQAQTGFNLIGPSDHIEGIVQRRQKKLRNTELQNSSSGIHVDMKQGETSRDIGLTFSGRETLSKDGYPLISNSGGFGAYSMGPDIGRFNPDHQLAATPFHGNGVSLTLGLPHCENLSLSGTQQNLYSGTQLGRGLELGSGEPEFCGIETPQPSHSSTGYESIDIDNRKRFAAQLLPDFVT</sequence>
<reference evidence="1 2" key="1">
    <citation type="journal article" date="2023" name="Science">
        <title>Complex scaffold remodeling in plant triterpene biosynthesis.</title>
        <authorList>
            <person name="De La Pena R."/>
            <person name="Hodgson H."/>
            <person name="Liu J.C."/>
            <person name="Stephenson M.J."/>
            <person name="Martin A.C."/>
            <person name="Owen C."/>
            <person name="Harkess A."/>
            <person name="Leebens-Mack J."/>
            <person name="Jimenez L.E."/>
            <person name="Osbourn A."/>
            <person name="Sattely E.S."/>
        </authorList>
    </citation>
    <scope>NUCLEOTIDE SEQUENCE [LARGE SCALE GENOMIC DNA]</scope>
    <source>
        <strain evidence="2">cv. JPN11</strain>
        <tissue evidence="1">Leaf</tissue>
    </source>
</reference>
<comment type="caution">
    <text evidence="1">The sequence shown here is derived from an EMBL/GenBank/DDBJ whole genome shotgun (WGS) entry which is preliminary data.</text>
</comment>
<proteinExistence type="predicted"/>
<protein>
    <submittedName>
        <fullName evidence="1">BEL1-like homeodomain protein 1</fullName>
    </submittedName>
</protein>